<comment type="subcellular location">
    <subcellularLocation>
        <location evidence="1">Cytoplasm</location>
    </subcellularLocation>
</comment>
<evidence type="ECO:0000259" key="5">
    <source>
        <dbReference type="PROSITE" id="PS51645"/>
    </source>
</evidence>
<comment type="similarity">
    <text evidence="2">Belongs to the universal stress protein A family.</text>
</comment>
<proteinExistence type="inferred from homology"/>
<dbReference type="InterPro" id="IPR006050">
    <property type="entry name" value="DNA_photolyase_N"/>
</dbReference>
<evidence type="ECO:0000256" key="1">
    <source>
        <dbReference type="ARBA" id="ARBA00004496"/>
    </source>
</evidence>
<protein>
    <submittedName>
        <fullName evidence="6">Nucleotide-binding universal stress protein, UspA family</fullName>
    </submittedName>
</protein>
<organism evidence="6 7">
    <name type="scientific">Pseudomonas indica</name>
    <dbReference type="NCBI Taxonomy" id="137658"/>
    <lineage>
        <taxon>Bacteria</taxon>
        <taxon>Pseudomonadati</taxon>
        <taxon>Pseudomonadota</taxon>
        <taxon>Gammaproteobacteria</taxon>
        <taxon>Pseudomonadales</taxon>
        <taxon>Pseudomonadaceae</taxon>
        <taxon>Pseudomonas</taxon>
    </lineage>
</organism>
<name>A0A1G8SMQ9_9PSED</name>
<dbReference type="AlphaFoldDB" id="A0A1G8SMQ9"/>
<dbReference type="CDD" id="cd00293">
    <property type="entry name" value="USP-like"/>
    <property type="match status" value="2"/>
</dbReference>
<dbReference type="EMBL" id="FNFD01000001">
    <property type="protein sequence ID" value="SDJ30536.1"/>
    <property type="molecule type" value="Genomic_DNA"/>
</dbReference>
<evidence type="ECO:0000313" key="7">
    <source>
        <dbReference type="Proteomes" id="UP000198706"/>
    </source>
</evidence>
<dbReference type="PANTHER" id="PTHR46268">
    <property type="entry name" value="STRESS RESPONSE PROTEIN NHAX"/>
    <property type="match status" value="1"/>
</dbReference>
<accession>A0A1G8SMQ9</accession>
<evidence type="ECO:0000256" key="2">
    <source>
        <dbReference type="ARBA" id="ARBA00008791"/>
    </source>
</evidence>
<dbReference type="RefSeq" id="WP_084332881.1">
    <property type="nucleotide sequence ID" value="NZ_FNFD01000001.1"/>
</dbReference>
<feature type="domain" description="Photolyase/cryptochrome alpha/beta" evidence="5">
    <location>
        <begin position="1"/>
        <end position="132"/>
    </location>
</feature>
<dbReference type="Gene3D" id="3.40.50.620">
    <property type="entry name" value="HUPs"/>
    <property type="match status" value="2"/>
</dbReference>
<evidence type="ECO:0000256" key="3">
    <source>
        <dbReference type="ARBA" id="ARBA00011738"/>
    </source>
</evidence>
<dbReference type="PANTHER" id="PTHR46268:SF23">
    <property type="entry name" value="UNIVERSAL STRESS PROTEIN A-RELATED"/>
    <property type="match status" value="1"/>
</dbReference>
<evidence type="ECO:0000313" key="6">
    <source>
        <dbReference type="EMBL" id="SDJ30536.1"/>
    </source>
</evidence>
<keyword evidence="7" id="KW-1185">Reference proteome</keyword>
<evidence type="ECO:0000256" key="4">
    <source>
        <dbReference type="ARBA" id="ARBA00022490"/>
    </source>
</evidence>
<keyword evidence="4" id="KW-0963">Cytoplasm</keyword>
<dbReference type="InterPro" id="IPR014729">
    <property type="entry name" value="Rossmann-like_a/b/a_fold"/>
</dbReference>
<sequence length="265" mass="29238">MINHILVAHDLRDTADLALRRAAQLARQHSARLTLLHVSPENNPSQATQDQIHQALDTSLTRFAPPGSELRLRSGRPADVILHEIQELGADLLVLGSHHQRHEFFPGTTLDRIAQRCPIPLLVVAREDDTPYRRALAALDFSLCACHAFNHAYHLLPTEAELHAVHVFDSGKGSAKQLQAELDTQRALIAQLLRDETQDLPPGPTLTHEVEPGSLPRTLQEGIRNRQAELLVLGTHGRGTLANALLGDLVQHFLNKAPCDVLVVH</sequence>
<dbReference type="STRING" id="137658.SAMN05216186_101113"/>
<dbReference type="GO" id="GO:0005737">
    <property type="term" value="C:cytoplasm"/>
    <property type="evidence" value="ECO:0007669"/>
    <property type="project" value="UniProtKB-SubCell"/>
</dbReference>
<dbReference type="InterPro" id="IPR006015">
    <property type="entry name" value="Universal_stress_UspA"/>
</dbReference>
<gene>
    <name evidence="6" type="ORF">SAMN05216186_101113</name>
</gene>
<dbReference type="OrthoDB" id="9792500at2"/>
<dbReference type="InterPro" id="IPR006016">
    <property type="entry name" value="UspA"/>
</dbReference>
<comment type="subunit">
    <text evidence="3">Homodimer.</text>
</comment>
<dbReference type="PROSITE" id="PS51645">
    <property type="entry name" value="PHR_CRY_ALPHA_BETA"/>
    <property type="match status" value="1"/>
</dbReference>
<dbReference type="Proteomes" id="UP000198706">
    <property type="component" value="Unassembled WGS sequence"/>
</dbReference>
<dbReference type="PRINTS" id="PR01438">
    <property type="entry name" value="UNVRSLSTRESS"/>
</dbReference>
<dbReference type="Pfam" id="PF00582">
    <property type="entry name" value="Usp"/>
    <property type="match status" value="2"/>
</dbReference>
<reference evidence="6 7" key="1">
    <citation type="submission" date="2016-10" db="EMBL/GenBank/DDBJ databases">
        <authorList>
            <person name="de Groot N.N."/>
        </authorList>
    </citation>
    <scope>NUCLEOTIDE SEQUENCE [LARGE SCALE GENOMIC DNA]</scope>
    <source>
        <strain evidence="6 7">JCM 21544</strain>
    </source>
</reference>
<dbReference type="SUPFAM" id="SSF52402">
    <property type="entry name" value="Adenine nucleotide alpha hydrolases-like"/>
    <property type="match status" value="2"/>
</dbReference>